<dbReference type="GO" id="GO:0016798">
    <property type="term" value="F:hydrolase activity, acting on glycosyl bonds"/>
    <property type="evidence" value="ECO:0007669"/>
    <property type="project" value="UniProtKB-KW"/>
</dbReference>
<dbReference type="Pfam" id="PF00128">
    <property type="entry name" value="Alpha-amylase"/>
    <property type="match status" value="2"/>
</dbReference>
<dbReference type="SUPFAM" id="SSF51445">
    <property type="entry name" value="(Trans)glycosidases"/>
    <property type="match status" value="1"/>
</dbReference>
<keyword evidence="2" id="KW-0326">Glycosidase</keyword>
<proteinExistence type="predicted"/>
<feature type="signal peptide" evidence="3">
    <location>
        <begin position="1"/>
        <end position="20"/>
    </location>
</feature>
<evidence type="ECO:0000313" key="6">
    <source>
        <dbReference type="Proteomes" id="UP000298471"/>
    </source>
</evidence>
<evidence type="ECO:0000256" key="1">
    <source>
        <dbReference type="ARBA" id="ARBA00022801"/>
    </source>
</evidence>
<dbReference type="InterPro" id="IPR006047">
    <property type="entry name" value="GH13_cat_dom"/>
</dbReference>
<dbReference type="AlphaFoldDB" id="A0A4Z0QIG3"/>
<dbReference type="SUPFAM" id="SSF51011">
    <property type="entry name" value="Glycosyl hydrolase domain"/>
    <property type="match status" value="1"/>
</dbReference>
<dbReference type="CDD" id="cd11338">
    <property type="entry name" value="AmyAc_CMD"/>
    <property type="match status" value="1"/>
</dbReference>
<keyword evidence="1" id="KW-0378">Hydrolase</keyword>
<keyword evidence="6" id="KW-1185">Reference proteome</keyword>
<dbReference type="EMBL" id="SRMB01000001">
    <property type="protein sequence ID" value="TGE29043.1"/>
    <property type="molecule type" value="Genomic_DNA"/>
</dbReference>
<evidence type="ECO:0000313" key="5">
    <source>
        <dbReference type="EMBL" id="TGE29043.1"/>
    </source>
</evidence>
<evidence type="ECO:0000259" key="4">
    <source>
        <dbReference type="SMART" id="SM00642"/>
    </source>
</evidence>
<dbReference type="Proteomes" id="UP000298471">
    <property type="component" value="Unassembled WGS sequence"/>
</dbReference>
<protein>
    <submittedName>
        <fullName evidence="5">Alpha-amylase</fullName>
    </submittedName>
</protein>
<dbReference type="RefSeq" id="WP_135393097.1">
    <property type="nucleotide sequence ID" value="NZ_SRMB01000001.1"/>
</dbReference>
<dbReference type="InterPro" id="IPR017853">
    <property type="entry name" value="GH"/>
</dbReference>
<keyword evidence="3" id="KW-0732">Signal</keyword>
<dbReference type="InterPro" id="IPR013780">
    <property type="entry name" value="Glyco_hydro_b"/>
</dbReference>
<feature type="domain" description="Glycosyl hydrolase family 13 catalytic" evidence="4">
    <location>
        <begin position="42"/>
        <end position="506"/>
    </location>
</feature>
<sequence>MKKNFLPLLLASAAQVAALAQPAPPAATALPPAWAQKVVWYQIFVERFANGDPRNDPRPENMQGSFTVPAGWSITPWTHNWYQPEPWAQAAKLNFNDTRSLRRFGGDLQGVLDKLGYLQELGVTALYLNPINDAPSLHKYDARSYHHVDVTFGPDPAGDAKLIAQENPTDPATWQWTSADKLFLKLVAEAHKRNMKVVLDYSWNHTGVEFWAWQDIVKNQQQSAFRDWYDVVKFDDPQTPQSEFAYNGWVGLKSLPELKKINITTIRKAGRPYEGELNPGAQAHILAVTIRWLTPYGDPKRGIDGYRLDVADQLPMGFWRSYRTFVKSVKPEAYLVGEIWWEEWPDKLMNPAPYTKGDIFDGVMFYQAYRPARSFFAAVDQPLTGPQLADRLQAEWNRLGKPFRYAMMSVSSTHDSPRLLTCFYNPGKYKYKANAGDDPTYQTGKPDPATYQRVKLYLLHQFTSIGAPQIWNGDELGMWGADDPDCRKPLWWPGLKFEPETRTNFQPVPPSFDPVGYNAAHHAYYQQLAHLRRDNPVLQTGELTFLPTKGRTLAYVRTNPTDRIVVLFNMEATKQEFTLPEKGKWLNLLTGKPVVASTTTLPTLTGMVLKKVN</sequence>
<organism evidence="5 6">
    <name type="scientific">Hymenobacter metallicola</name>
    <dbReference type="NCBI Taxonomy" id="2563114"/>
    <lineage>
        <taxon>Bacteria</taxon>
        <taxon>Pseudomonadati</taxon>
        <taxon>Bacteroidota</taxon>
        <taxon>Cytophagia</taxon>
        <taxon>Cytophagales</taxon>
        <taxon>Hymenobacteraceae</taxon>
        <taxon>Hymenobacter</taxon>
    </lineage>
</organism>
<evidence type="ECO:0000256" key="3">
    <source>
        <dbReference type="SAM" id="SignalP"/>
    </source>
</evidence>
<dbReference type="PANTHER" id="PTHR10357:SF210">
    <property type="entry name" value="MALTODEXTRIN GLUCOSIDASE"/>
    <property type="match status" value="1"/>
</dbReference>
<name>A0A4Z0QIG3_9BACT</name>
<gene>
    <name evidence="5" type="ORF">E5K02_06190</name>
</gene>
<dbReference type="Gene3D" id="2.60.40.1180">
    <property type="entry name" value="Golgi alpha-mannosidase II"/>
    <property type="match status" value="1"/>
</dbReference>
<dbReference type="Gene3D" id="3.20.20.80">
    <property type="entry name" value="Glycosidases"/>
    <property type="match status" value="1"/>
</dbReference>
<comment type="caution">
    <text evidence="5">The sequence shown here is derived from an EMBL/GenBank/DDBJ whole genome shotgun (WGS) entry which is preliminary data.</text>
</comment>
<evidence type="ECO:0000256" key="2">
    <source>
        <dbReference type="ARBA" id="ARBA00023295"/>
    </source>
</evidence>
<reference evidence="5 6" key="1">
    <citation type="submission" date="2019-04" db="EMBL/GenBank/DDBJ databases">
        <authorList>
            <person name="Feng G."/>
            <person name="Zhang J."/>
            <person name="Zhu H."/>
        </authorList>
    </citation>
    <scope>NUCLEOTIDE SEQUENCE [LARGE SCALE GENOMIC DNA]</scope>
    <source>
        <strain evidence="5 6">9PBR-1</strain>
    </source>
</reference>
<feature type="chain" id="PRO_5021413445" evidence="3">
    <location>
        <begin position="21"/>
        <end position="613"/>
    </location>
</feature>
<accession>A0A4Z0QIG3</accession>
<dbReference type="GO" id="GO:0005975">
    <property type="term" value="P:carbohydrate metabolic process"/>
    <property type="evidence" value="ECO:0007669"/>
    <property type="project" value="InterPro"/>
</dbReference>
<dbReference type="OrthoDB" id="9806009at2"/>
<dbReference type="SMART" id="SM00642">
    <property type="entry name" value="Aamy"/>
    <property type="match status" value="1"/>
</dbReference>
<dbReference type="PANTHER" id="PTHR10357">
    <property type="entry name" value="ALPHA-AMYLASE FAMILY MEMBER"/>
    <property type="match status" value="1"/>
</dbReference>